<dbReference type="Pfam" id="PF01739">
    <property type="entry name" value="CheR"/>
    <property type="match status" value="1"/>
</dbReference>
<dbReference type="Pfam" id="PF13176">
    <property type="entry name" value="TPR_7"/>
    <property type="match status" value="1"/>
</dbReference>
<dbReference type="InterPro" id="IPR029063">
    <property type="entry name" value="SAM-dependent_MTases_sf"/>
</dbReference>
<proteinExistence type="predicted"/>
<dbReference type="Proteomes" id="UP000640725">
    <property type="component" value="Unassembled WGS sequence"/>
</dbReference>
<comment type="catalytic activity">
    <reaction evidence="1">
        <text>L-glutamyl-[protein] + S-adenosyl-L-methionine = [protein]-L-glutamate 5-O-methyl ester + S-adenosyl-L-homocysteine</text>
        <dbReference type="Rhea" id="RHEA:24452"/>
        <dbReference type="Rhea" id="RHEA-COMP:10208"/>
        <dbReference type="Rhea" id="RHEA-COMP:10311"/>
        <dbReference type="ChEBI" id="CHEBI:29973"/>
        <dbReference type="ChEBI" id="CHEBI:57856"/>
        <dbReference type="ChEBI" id="CHEBI:59789"/>
        <dbReference type="ChEBI" id="CHEBI:82795"/>
        <dbReference type="EC" id="2.1.1.80"/>
    </reaction>
</comment>
<keyword evidence="5" id="KW-0949">S-adenosyl-L-methionine</keyword>
<dbReference type="InterPro" id="IPR036804">
    <property type="entry name" value="CheR_N_sf"/>
</dbReference>
<evidence type="ECO:0000256" key="1">
    <source>
        <dbReference type="ARBA" id="ARBA00001541"/>
    </source>
</evidence>
<feature type="domain" description="CheR-type methyltransferase" evidence="7">
    <location>
        <begin position="1"/>
        <end position="254"/>
    </location>
</feature>
<dbReference type="Pfam" id="PF00515">
    <property type="entry name" value="TPR_1"/>
    <property type="match status" value="1"/>
</dbReference>
<name>A0ABR9UKD8_9CYAN</name>
<dbReference type="PROSITE" id="PS50123">
    <property type="entry name" value="CHER"/>
    <property type="match status" value="1"/>
</dbReference>
<dbReference type="InterPro" id="IPR000780">
    <property type="entry name" value="CheR_MeTrfase"/>
</dbReference>
<dbReference type="SUPFAM" id="SSF47757">
    <property type="entry name" value="Chemotaxis receptor methyltransferase CheR, N-terminal domain"/>
    <property type="match status" value="1"/>
</dbReference>
<dbReference type="Gene3D" id="3.40.50.150">
    <property type="entry name" value="Vaccinia Virus protein VP39"/>
    <property type="match status" value="1"/>
</dbReference>
<feature type="repeat" description="TPR" evidence="6">
    <location>
        <begin position="398"/>
        <end position="431"/>
    </location>
</feature>
<dbReference type="SUPFAM" id="SSF48452">
    <property type="entry name" value="TPR-like"/>
    <property type="match status" value="1"/>
</dbReference>
<organism evidence="8 9">
    <name type="scientific">Planktothrix mougeotii LEGE 06226</name>
    <dbReference type="NCBI Taxonomy" id="1828728"/>
    <lineage>
        <taxon>Bacteria</taxon>
        <taxon>Bacillati</taxon>
        <taxon>Cyanobacteriota</taxon>
        <taxon>Cyanophyceae</taxon>
        <taxon>Oscillatoriophycideae</taxon>
        <taxon>Oscillatoriales</taxon>
        <taxon>Microcoleaceae</taxon>
        <taxon>Planktothrix</taxon>
    </lineage>
</organism>
<dbReference type="PANTHER" id="PTHR24422">
    <property type="entry name" value="CHEMOTAXIS PROTEIN METHYLTRANSFERASE"/>
    <property type="match status" value="1"/>
</dbReference>
<sequence length="529" mass="60429">MEPALIELFIQLIATQTGLSIRVQDYAGLAQKIKARVKALKLPNPQAYFNLLSADTVTSQQEWKQLIPLITTIESYFFRDQGQINLLRGVILPDLIASRQKTKTLTFWSAGCSTGEEPYTLSILLQQLLPDWTNWTINILGTDVNEEALQKARQGLYTSWSFRMVDPEIRNQYFSRQGQDWKINSKTQCSVQFFKLNLVKDLYCYPNYTAIQDVDLIVCRNVFVYFEKKYINQVVSKFHHVLKPGGYLITGHAELNHQDCLELFQSKIYPESMVYQKPISLIEESVLSQKTGLTSNNQGEHLLSSSGQHQDSHLKIQPARSLGHLSETVKLPKRTLEEAKQYFQNKQYKIAIQKAEQFLQSSNPYLKSWELGNKNSEGGIRGQEDRIGTRNLKPEIQFDAYYLLAQASANLGQYEQAIFYCKKALEIDSLSIFPYYLLLRIAQEQEDLAGAKLLSKRIIYLLPSSVPAYLELASIYEQEADYTRAVKMYSTALALLKSLPPSMGIEHLEGVTAQDLIAFLEKKRLVVDC</sequence>
<accession>A0ABR9UKD8</accession>
<dbReference type="PRINTS" id="PR00996">
    <property type="entry name" value="CHERMTFRASE"/>
</dbReference>
<evidence type="ECO:0000256" key="2">
    <source>
        <dbReference type="ARBA" id="ARBA00012534"/>
    </source>
</evidence>
<dbReference type="SUPFAM" id="SSF53335">
    <property type="entry name" value="S-adenosyl-L-methionine-dependent methyltransferases"/>
    <property type="match status" value="1"/>
</dbReference>
<dbReference type="InterPro" id="IPR050903">
    <property type="entry name" value="Bact_Chemotaxis_MeTrfase"/>
</dbReference>
<dbReference type="SMART" id="SM00028">
    <property type="entry name" value="TPR"/>
    <property type="match status" value="2"/>
</dbReference>
<dbReference type="SMART" id="SM00138">
    <property type="entry name" value="MeTrc"/>
    <property type="match status" value="1"/>
</dbReference>
<evidence type="ECO:0000256" key="6">
    <source>
        <dbReference type="PROSITE-ProRule" id="PRU00339"/>
    </source>
</evidence>
<dbReference type="Gene3D" id="1.10.155.10">
    <property type="entry name" value="Chemotaxis receptor methyltransferase CheR, N-terminal domain"/>
    <property type="match status" value="1"/>
</dbReference>
<dbReference type="PROSITE" id="PS50005">
    <property type="entry name" value="TPR"/>
    <property type="match status" value="2"/>
</dbReference>
<evidence type="ECO:0000313" key="8">
    <source>
        <dbReference type="EMBL" id="MBE9146934.1"/>
    </source>
</evidence>
<keyword evidence="6" id="KW-0802">TPR repeat</keyword>
<dbReference type="CDD" id="cd02440">
    <property type="entry name" value="AdoMet_MTases"/>
    <property type="match status" value="1"/>
</dbReference>
<evidence type="ECO:0000259" key="7">
    <source>
        <dbReference type="PROSITE" id="PS50123"/>
    </source>
</evidence>
<feature type="repeat" description="TPR" evidence="6">
    <location>
        <begin position="466"/>
        <end position="499"/>
    </location>
</feature>
<reference evidence="8 9" key="1">
    <citation type="submission" date="2020-10" db="EMBL/GenBank/DDBJ databases">
        <authorList>
            <person name="Castelo-Branco R."/>
            <person name="Eusebio N."/>
            <person name="Adriana R."/>
            <person name="Vieira A."/>
            <person name="Brugerolle De Fraissinette N."/>
            <person name="Rezende De Castro R."/>
            <person name="Schneider M.P."/>
            <person name="Vasconcelos V."/>
            <person name="Leao P.N."/>
        </authorList>
    </citation>
    <scope>NUCLEOTIDE SEQUENCE [LARGE SCALE GENOMIC DNA]</scope>
    <source>
        <strain evidence="8 9">LEGE 06226</strain>
    </source>
</reference>
<protein>
    <recommendedName>
        <fullName evidence="2">protein-glutamate O-methyltransferase</fullName>
        <ecNumber evidence="2">2.1.1.80</ecNumber>
    </recommendedName>
</protein>
<dbReference type="Gene3D" id="1.25.40.10">
    <property type="entry name" value="Tetratricopeptide repeat domain"/>
    <property type="match status" value="1"/>
</dbReference>
<dbReference type="InterPro" id="IPR019734">
    <property type="entry name" value="TPR_rpt"/>
</dbReference>
<gene>
    <name evidence="8" type="ORF">IQ236_27475</name>
</gene>
<dbReference type="PANTHER" id="PTHR24422:SF19">
    <property type="entry name" value="CHEMOTAXIS PROTEIN METHYLTRANSFERASE"/>
    <property type="match status" value="1"/>
</dbReference>
<evidence type="ECO:0000256" key="3">
    <source>
        <dbReference type="ARBA" id="ARBA00022603"/>
    </source>
</evidence>
<dbReference type="EC" id="2.1.1.80" evidence="2"/>
<dbReference type="EMBL" id="JADEWU010000156">
    <property type="protein sequence ID" value="MBE9146934.1"/>
    <property type="molecule type" value="Genomic_DNA"/>
</dbReference>
<dbReference type="InterPro" id="IPR022642">
    <property type="entry name" value="CheR_C"/>
</dbReference>
<dbReference type="RefSeq" id="WP_193872404.1">
    <property type="nucleotide sequence ID" value="NZ_JADEWU010000156.1"/>
</dbReference>
<dbReference type="InterPro" id="IPR011990">
    <property type="entry name" value="TPR-like_helical_dom_sf"/>
</dbReference>
<keyword evidence="4" id="KW-0808">Transferase</keyword>
<evidence type="ECO:0000256" key="4">
    <source>
        <dbReference type="ARBA" id="ARBA00022679"/>
    </source>
</evidence>
<keyword evidence="9" id="KW-1185">Reference proteome</keyword>
<evidence type="ECO:0000256" key="5">
    <source>
        <dbReference type="ARBA" id="ARBA00022691"/>
    </source>
</evidence>
<comment type="caution">
    <text evidence="8">The sequence shown here is derived from an EMBL/GenBank/DDBJ whole genome shotgun (WGS) entry which is preliminary data.</text>
</comment>
<keyword evidence="3" id="KW-0489">Methyltransferase</keyword>
<evidence type="ECO:0000313" key="9">
    <source>
        <dbReference type="Proteomes" id="UP000640725"/>
    </source>
</evidence>